<dbReference type="Proteomes" id="UP001642409">
    <property type="component" value="Unassembled WGS sequence"/>
</dbReference>
<dbReference type="EMBL" id="CAXDID020000159">
    <property type="protein sequence ID" value="CAL6044251.1"/>
    <property type="molecule type" value="Genomic_DNA"/>
</dbReference>
<protein>
    <submittedName>
        <fullName evidence="4">Hypothetical_protein</fullName>
    </submittedName>
</protein>
<dbReference type="AlphaFoldDB" id="A0AA86NQN0"/>
<feature type="region of interest" description="Disordered" evidence="1">
    <location>
        <begin position="100"/>
        <end position="161"/>
    </location>
</feature>
<reference evidence="3" key="1">
    <citation type="submission" date="2023-06" db="EMBL/GenBank/DDBJ databases">
        <authorList>
            <person name="Kurt Z."/>
        </authorList>
    </citation>
    <scope>NUCLEOTIDE SEQUENCE</scope>
</reference>
<gene>
    <name evidence="2" type="ORF">HINF_LOCUS11517</name>
    <name evidence="3" type="ORF">HINF_LOCUS11527</name>
    <name evidence="4" type="ORF">HINF_LOCUS40461</name>
    <name evidence="5" type="ORF">HINF_LOCUS40471</name>
</gene>
<sequence length="256" mass="28964">MEADSRFQVSVLNPGRESEVRALQTHFARNNPLKQGKTAAQSTPSNQTQGQFAASSTIQPKPARTASLSRHKLASTTHYRPPSSILQQLIFNQLHFPYQNSESRPDSRFRPSNPYRKSHADPLWEHFPPKTAKKNRKTAVPSTQKRRSQHQQQRHLRSTAQNGTGRVLPLTIYVQLLKHYLPTRCRLLSSGVSHFWLKVILLGGVWKLGSCGFAVTNITWRLQCVQPWKFSSSAPQRLRFQGPRLNTLIVAKVGSG</sequence>
<evidence type="ECO:0000313" key="6">
    <source>
        <dbReference type="Proteomes" id="UP001642409"/>
    </source>
</evidence>
<feature type="compositionally biased region" description="Polar residues" evidence="1">
    <location>
        <begin position="38"/>
        <end position="59"/>
    </location>
</feature>
<dbReference type="EMBL" id="CATOUU010000295">
    <property type="protein sequence ID" value="CAI9923882.1"/>
    <property type="molecule type" value="Genomic_DNA"/>
</dbReference>
<feature type="compositionally biased region" description="Basic and acidic residues" evidence="1">
    <location>
        <begin position="118"/>
        <end position="128"/>
    </location>
</feature>
<organism evidence="3">
    <name type="scientific">Hexamita inflata</name>
    <dbReference type="NCBI Taxonomy" id="28002"/>
    <lineage>
        <taxon>Eukaryota</taxon>
        <taxon>Metamonada</taxon>
        <taxon>Diplomonadida</taxon>
        <taxon>Hexamitidae</taxon>
        <taxon>Hexamitinae</taxon>
        <taxon>Hexamita</taxon>
    </lineage>
</organism>
<name>A0AA86NQN0_9EUKA</name>
<evidence type="ECO:0000256" key="1">
    <source>
        <dbReference type="SAM" id="MobiDB-lite"/>
    </source>
</evidence>
<evidence type="ECO:0000313" key="3">
    <source>
        <dbReference type="EMBL" id="CAI9923882.1"/>
    </source>
</evidence>
<comment type="caution">
    <text evidence="3">The sequence shown here is derived from an EMBL/GenBank/DDBJ whole genome shotgun (WGS) entry which is preliminary data.</text>
</comment>
<keyword evidence="6" id="KW-1185">Reference proteome</keyword>
<evidence type="ECO:0000313" key="5">
    <source>
        <dbReference type="EMBL" id="CAL6044251.1"/>
    </source>
</evidence>
<feature type="compositionally biased region" description="Basic residues" evidence="1">
    <location>
        <begin position="144"/>
        <end position="157"/>
    </location>
</feature>
<accession>A0AA86NQN0</accession>
<feature type="region of interest" description="Disordered" evidence="1">
    <location>
        <begin position="29"/>
        <end position="75"/>
    </location>
</feature>
<evidence type="ECO:0000313" key="2">
    <source>
        <dbReference type="EMBL" id="CAI9923872.1"/>
    </source>
</evidence>
<dbReference type="EMBL" id="CATOUU010000295">
    <property type="protein sequence ID" value="CAI9923872.1"/>
    <property type="molecule type" value="Genomic_DNA"/>
</dbReference>
<proteinExistence type="predicted"/>
<reference evidence="4 6" key="2">
    <citation type="submission" date="2024-07" db="EMBL/GenBank/DDBJ databases">
        <authorList>
            <person name="Akdeniz Z."/>
        </authorList>
    </citation>
    <scope>NUCLEOTIDE SEQUENCE [LARGE SCALE GENOMIC DNA]</scope>
</reference>
<evidence type="ECO:0000313" key="4">
    <source>
        <dbReference type="EMBL" id="CAL6044231.1"/>
    </source>
</evidence>
<dbReference type="EMBL" id="CAXDID020000159">
    <property type="protein sequence ID" value="CAL6044231.1"/>
    <property type="molecule type" value="Genomic_DNA"/>
</dbReference>